<accession>A0A316C2C9</accession>
<dbReference type="Gene3D" id="3.90.1530.10">
    <property type="entry name" value="Conserved hypothetical protein from pyrococcus furiosus pfu- 392566-001, ParB domain"/>
    <property type="match status" value="1"/>
</dbReference>
<evidence type="ECO:0000259" key="1">
    <source>
        <dbReference type="SMART" id="SM00470"/>
    </source>
</evidence>
<evidence type="ECO:0000313" key="3">
    <source>
        <dbReference type="Proteomes" id="UP000245396"/>
    </source>
</evidence>
<evidence type="ECO:0000313" key="2">
    <source>
        <dbReference type="EMBL" id="PWJ81507.1"/>
    </source>
</evidence>
<dbReference type="Pfam" id="PF02195">
    <property type="entry name" value="ParB_N"/>
    <property type="match status" value="1"/>
</dbReference>
<keyword evidence="3" id="KW-1185">Reference proteome</keyword>
<dbReference type="AlphaFoldDB" id="A0A316C2C9"/>
<organism evidence="2 3">
    <name type="scientific">Pseudaminobacter salicylatoxidans</name>
    <dbReference type="NCBI Taxonomy" id="93369"/>
    <lineage>
        <taxon>Bacteria</taxon>
        <taxon>Pseudomonadati</taxon>
        <taxon>Pseudomonadota</taxon>
        <taxon>Alphaproteobacteria</taxon>
        <taxon>Hyphomicrobiales</taxon>
        <taxon>Phyllobacteriaceae</taxon>
        <taxon>Pseudaminobacter</taxon>
    </lineage>
</organism>
<dbReference type="InterPro" id="IPR003115">
    <property type="entry name" value="ParB_N"/>
</dbReference>
<dbReference type="InterPro" id="IPR036086">
    <property type="entry name" value="ParB/Sulfiredoxin_sf"/>
</dbReference>
<protein>
    <submittedName>
        <fullName evidence="2">ParB-like nuclease family protein</fullName>
    </submittedName>
</protein>
<sequence length="248" mass="27352">MASTSSEAIDWKALDIEPRKVDPNKLKRREKNAHYMPPAMFKRLIENIRTDGRLTTTVLACLNKDGSLEILSGHHRTAAAIEVGLAEIDCLVITSPLTEKRKVAIQLSHNSINGEDDKSLLADLYASLDIDSKKFSGLDDSILDIGKGVTAAALGAANIKYDELLFAFLPEERIAFEAEMEKLEKRARNAHISVAPHAVFDDFFDAIIRTKHQMNIVNSGIALSTMAALALERLDQLEAERQEQADAA</sequence>
<dbReference type="RefSeq" id="WP_109613484.1">
    <property type="nucleotide sequence ID" value="NZ_QGGG01000010.1"/>
</dbReference>
<dbReference type="EMBL" id="QGGG01000010">
    <property type="protein sequence ID" value="PWJ81507.1"/>
    <property type="molecule type" value="Genomic_DNA"/>
</dbReference>
<dbReference type="SMART" id="SM00470">
    <property type="entry name" value="ParB"/>
    <property type="match status" value="1"/>
</dbReference>
<comment type="caution">
    <text evidence="2">The sequence shown here is derived from an EMBL/GenBank/DDBJ whole genome shotgun (WGS) entry which is preliminary data.</text>
</comment>
<dbReference type="SUPFAM" id="SSF110849">
    <property type="entry name" value="ParB/Sulfiredoxin"/>
    <property type="match status" value="1"/>
</dbReference>
<reference evidence="2 3" key="1">
    <citation type="submission" date="2018-05" db="EMBL/GenBank/DDBJ databases">
        <title>Genomic Encyclopedia of Type Strains, Phase IV (KMG-IV): sequencing the most valuable type-strain genomes for metagenomic binning, comparative biology and taxonomic classification.</title>
        <authorList>
            <person name="Goeker M."/>
        </authorList>
    </citation>
    <scope>NUCLEOTIDE SEQUENCE [LARGE SCALE GENOMIC DNA]</scope>
    <source>
        <strain evidence="2 3">DSM 6986</strain>
    </source>
</reference>
<name>A0A316C2C9_PSESE</name>
<dbReference type="OrthoDB" id="8116493at2"/>
<gene>
    <name evidence="2" type="ORF">C7441_11039</name>
</gene>
<dbReference type="Proteomes" id="UP000245396">
    <property type="component" value="Unassembled WGS sequence"/>
</dbReference>
<proteinExistence type="predicted"/>
<feature type="domain" description="ParB-like N-terminal" evidence="1">
    <location>
        <begin position="19"/>
        <end position="111"/>
    </location>
</feature>